<protein>
    <submittedName>
        <fullName evidence="2">Uncharacterized protein</fullName>
    </submittedName>
</protein>
<feature type="region of interest" description="Disordered" evidence="1">
    <location>
        <begin position="100"/>
        <end position="131"/>
    </location>
</feature>
<feature type="region of interest" description="Disordered" evidence="1">
    <location>
        <begin position="1"/>
        <end position="50"/>
    </location>
</feature>
<name>A0A8S9J918_BRACR</name>
<accession>A0A8S9J918</accession>
<evidence type="ECO:0000256" key="1">
    <source>
        <dbReference type="SAM" id="MobiDB-lite"/>
    </source>
</evidence>
<feature type="compositionally biased region" description="Basic and acidic residues" evidence="1">
    <location>
        <begin position="27"/>
        <end position="47"/>
    </location>
</feature>
<comment type="caution">
    <text evidence="2">The sequence shown here is derived from an EMBL/GenBank/DDBJ whole genome shotgun (WGS) entry which is preliminary data.</text>
</comment>
<dbReference type="EMBL" id="QGKW02001660">
    <property type="protein sequence ID" value="KAF2577717.1"/>
    <property type="molecule type" value="Genomic_DNA"/>
</dbReference>
<evidence type="ECO:0000313" key="2">
    <source>
        <dbReference type="EMBL" id="KAF2577717.1"/>
    </source>
</evidence>
<feature type="compositionally biased region" description="Low complexity" evidence="1">
    <location>
        <begin position="67"/>
        <end position="84"/>
    </location>
</feature>
<sequence>MQQDSAAEQSEIAIIVDDSSSPLPPHPRGDHQVKQESTEDVSGRTHLDLSIQIPLRPVPFVSGHCSKTSLKSTSSFKSGTTSYSPRGILRNLSLQKKVIAHPESERSSLLSPSPMETAKTPSTAGSSWCAR</sequence>
<gene>
    <name evidence="2" type="ORF">F2Q68_00002680</name>
</gene>
<dbReference type="AlphaFoldDB" id="A0A8S9J918"/>
<evidence type="ECO:0000313" key="3">
    <source>
        <dbReference type="Proteomes" id="UP000712281"/>
    </source>
</evidence>
<organism evidence="2 3">
    <name type="scientific">Brassica cretica</name>
    <name type="common">Mustard</name>
    <dbReference type="NCBI Taxonomy" id="69181"/>
    <lineage>
        <taxon>Eukaryota</taxon>
        <taxon>Viridiplantae</taxon>
        <taxon>Streptophyta</taxon>
        <taxon>Embryophyta</taxon>
        <taxon>Tracheophyta</taxon>
        <taxon>Spermatophyta</taxon>
        <taxon>Magnoliopsida</taxon>
        <taxon>eudicotyledons</taxon>
        <taxon>Gunneridae</taxon>
        <taxon>Pentapetalae</taxon>
        <taxon>rosids</taxon>
        <taxon>malvids</taxon>
        <taxon>Brassicales</taxon>
        <taxon>Brassicaceae</taxon>
        <taxon>Brassiceae</taxon>
        <taxon>Brassica</taxon>
    </lineage>
</organism>
<feature type="compositionally biased region" description="Polar residues" evidence="1">
    <location>
        <begin position="119"/>
        <end position="131"/>
    </location>
</feature>
<proteinExistence type="predicted"/>
<feature type="region of interest" description="Disordered" evidence="1">
    <location>
        <begin position="67"/>
        <end position="87"/>
    </location>
</feature>
<reference evidence="2" key="1">
    <citation type="submission" date="2019-12" db="EMBL/GenBank/DDBJ databases">
        <title>Genome sequencing and annotation of Brassica cretica.</title>
        <authorList>
            <person name="Studholme D.J."/>
            <person name="Sarris P.F."/>
        </authorList>
    </citation>
    <scope>NUCLEOTIDE SEQUENCE</scope>
    <source>
        <strain evidence="2">PFS-001/15</strain>
        <tissue evidence="2">Leaf</tissue>
    </source>
</reference>
<dbReference type="Proteomes" id="UP000712281">
    <property type="component" value="Unassembled WGS sequence"/>
</dbReference>